<organism evidence="2 3">
    <name type="scientific">Clostridium saccharobutylicum</name>
    <dbReference type="NCBI Taxonomy" id="169679"/>
    <lineage>
        <taxon>Bacteria</taxon>
        <taxon>Bacillati</taxon>
        <taxon>Bacillota</taxon>
        <taxon>Clostridia</taxon>
        <taxon>Eubacteriales</taxon>
        <taxon>Clostridiaceae</taxon>
        <taxon>Clostridium</taxon>
    </lineage>
</organism>
<evidence type="ECO:0000313" key="2">
    <source>
        <dbReference type="EMBL" id="OOM16267.1"/>
    </source>
</evidence>
<dbReference type="SMART" id="SM00028">
    <property type="entry name" value="TPR"/>
    <property type="match status" value="5"/>
</dbReference>
<dbReference type="EMBL" id="LZYZ01000001">
    <property type="protein sequence ID" value="OOM16267.1"/>
    <property type="molecule type" value="Genomic_DNA"/>
</dbReference>
<dbReference type="Proteomes" id="UP000191154">
    <property type="component" value="Unassembled WGS sequence"/>
</dbReference>
<dbReference type="InterPro" id="IPR011990">
    <property type="entry name" value="TPR-like_helical_dom_sf"/>
</dbReference>
<keyword evidence="2" id="KW-0328">Glycosyltransferase</keyword>
<dbReference type="InterPro" id="IPR001173">
    <property type="entry name" value="Glyco_trans_2-like"/>
</dbReference>
<dbReference type="InterPro" id="IPR029044">
    <property type="entry name" value="Nucleotide-diphossugar_trans"/>
</dbReference>
<keyword evidence="2" id="KW-0808">Transferase</keyword>
<dbReference type="EC" id="2.4.1.-" evidence="2"/>
<evidence type="ECO:0000313" key="3">
    <source>
        <dbReference type="Proteomes" id="UP000191154"/>
    </source>
</evidence>
<comment type="caution">
    <text evidence="2">The sequence shown here is derived from an EMBL/GenBank/DDBJ whole genome shotgun (WGS) entry which is preliminary data.</text>
</comment>
<dbReference type="SUPFAM" id="SSF53448">
    <property type="entry name" value="Nucleotide-diphospho-sugar transferases"/>
    <property type="match status" value="1"/>
</dbReference>
<protein>
    <submittedName>
        <fullName evidence="2">SPBc2 prophage-derived glycosyltransferase SunS</fullName>
        <ecNumber evidence="2">2.4.1.-</ecNumber>
    </submittedName>
</protein>
<dbReference type="Pfam" id="PF00535">
    <property type="entry name" value="Glycos_transf_2"/>
    <property type="match status" value="1"/>
</dbReference>
<dbReference type="Gene3D" id="3.90.550.10">
    <property type="entry name" value="Spore Coat Polysaccharide Biosynthesis Protein SpsA, Chain A"/>
    <property type="match status" value="1"/>
</dbReference>
<dbReference type="GO" id="GO:0016757">
    <property type="term" value="F:glycosyltransferase activity"/>
    <property type="evidence" value="ECO:0007669"/>
    <property type="project" value="UniProtKB-KW"/>
</dbReference>
<reference evidence="2 3" key="1">
    <citation type="submission" date="2016-05" db="EMBL/GenBank/DDBJ databases">
        <title>Microbial solvent formation.</title>
        <authorList>
            <person name="Poehlein A."/>
            <person name="Montoya Solano J.D."/>
            <person name="Flitsch S."/>
            <person name="Krabben P."/>
            <person name="Duerre P."/>
            <person name="Daniel R."/>
        </authorList>
    </citation>
    <scope>NUCLEOTIDE SEQUENCE [LARGE SCALE GENOMIC DNA]</scope>
    <source>
        <strain evidence="2 3">L1-8</strain>
    </source>
</reference>
<dbReference type="InterPro" id="IPR019734">
    <property type="entry name" value="TPR_rpt"/>
</dbReference>
<proteinExistence type="predicted"/>
<dbReference type="AlphaFoldDB" id="A0A1S8NIJ3"/>
<dbReference type="PANTHER" id="PTHR43630:SF2">
    <property type="entry name" value="GLYCOSYLTRANSFERASE"/>
    <property type="match status" value="1"/>
</dbReference>
<feature type="domain" description="Glycosyltransferase 2-like" evidence="1">
    <location>
        <begin position="4"/>
        <end position="91"/>
    </location>
</feature>
<dbReference type="CDD" id="cd02511">
    <property type="entry name" value="Beta4Glucosyltransferase"/>
    <property type="match status" value="1"/>
</dbReference>
<dbReference type="RefSeq" id="WP_176127341.1">
    <property type="nucleotide sequence ID" value="NZ_LZYZ01000001.1"/>
</dbReference>
<accession>A0A1S8NIJ3</accession>
<name>A0A1S8NIJ3_CLOSA</name>
<dbReference type="PANTHER" id="PTHR43630">
    <property type="entry name" value="POLY-BETA-1,6-N-ACETYL-D-GLUCOSAMINE SYNTHASE"/>
    <property type="match status" value="1"/>
</dbReference>
<dbReference type="SUPFAM" id="SSF48452">
    <property type="entry name" value="TPR-like"/>
    <property type="match status" value="2"/>
</dbReference>
<evidence type="ECO:0000259" key="1">
    <source>
        <dbReference type="Pfam" id="PF00535"/>
    </source>
</evidence>
<gene>
    <name evidence="2" type="primary">sunS_2</name>
    <name evidence="2" type="ORF">CLOSAC_05380</name>
</gene>
<dbReference type="Gene3D" id="1.25.40.10">
    <property type="entry name" value="Tetratricopeptide repeat domain"/>
    <property type="match status" value="2"/>
</dbReference>
<sequence length="744" mass="88965">MLLSIAMIVKDEEKNIERCLQALKGLDGKIKYETVIVDTGSTDNTINIAKKYTEKVYQHKWTNDFAEMRNLSISYCKGDWILVIDADEVLENPNELGVFFQEKCKLYNSGIVKLNNYTSDDMYIIGGLIRLFKNDGDFYYIGRVHEQPMCKKPTCITNITFNHYGYCRNDYELMQYKYERNIKLLLKDLEEGKEKIYNLFQLCQTYSMAKKTNEALKCIDKAYKIVRNNKNLRDDVRYLYIYRQLAVELYGIGNYERAIEVCKQAILLSNKFIDFYYILAQSNKFLKNYKEAEKYFYEYFKLYESNKQEYIDYITVTDFSTSKYDDVIMDRIHNLYELKDYKRVIKLYEGLEEKKKDKLNQIILYSFIREKEYKKICEFYKDKEIEDKDIESIKTVIERIIADSLNDNFNDILNSFKGLNKILDIYLNYMLFNKEIDIKTVEVNYRKYYNWKAEMLKVEIKKDISVLDEIKKLDNLDREQYLNYICGDYECIKSLEKYDKDNFLCLDIGDQSFQIIIEKKLMFLSSIDGEKLEDLIYRSFINNISLMRKVYNFNVINSENSEFILSRYDYFWYKMNHIINKYSNDKLYYIKNLKELVKEMPEFKKIFEVFQGKISENLISNEMQKEKEKILASIEELVKNNMLDEAENILRELDNLFIYDVEIKNSLGVILFLKGQLDNGLINLALSNTLKQNNFDTIYNLACVLEAKQSLDEAKYYYKRAYDLCKNEELKLQINKIINILDKQ</sequence>